<keyword evidence="3 8" id="KW-0547">Nucleotide-binding</keyword>
<dbReference type="PROSITE" id="PS50828">
    <property type="entry name" value="SMR"/>
    <property type="match status" value="1"/>
</dbReference>
<dbReference type="PANTHER" id="PTHR48466:SF2">
    <property type="entry name" value="OS10G0509000 PROTEIN"/>
    <property type="match status" value="1"/>
</dbReference>
<comment type="caution">
    <text evidence="12">The sequence shown here is derived from an EMBL/GenBank/DDBJ whole genome shotgun (WGS) entry which is preliminary data.</text>
</comment>
<evidence type="ECO:0000256" key="4">
    <source>
        <dbReference type="ARBA" id="ARBA00022801"/>
    </source>
</evidence>
<dbReference type="NCBIfam" id="TIGR01069">
    <property type="entry name" value="mutS2"/>
    <property type="match status" value="1"/>
</dbReference>
<dbReference type="SMART" id="SM00463">
    <property type="entry name" value="SMR"/>
    <property type="match status" value="1"/>
</dbReference>
<evidence type="ECO:0000256" key="3">
    <source>
        <dbReference type="ARBA" id="ARBA00022741"/>
    </source>
</evidence>
<dbReference type="InterPro" id="IPR046893">
    <property type="entry name" value="MSSS"/>
</dbReference>
<comment type="function">
    <text evidence="8">Endonuclease that is involved in the suppression of homologous recombination and thus may have a key role in the control of bacterial genetic diversity.</text>
</comment>
<evidence type="ECO:0000256" key="8">
    <source>
        <dbReference type="HAMAP-Rule" id="MF_00092"/>
    </source>
</evidence>
<dbReference type="InterPro" id="IPR036063">
    <property type="entry name" value="Smr_dom_sf"/>
</dbReference>
<comment type="subunit">
    <text evidence="8">Homodimer. Binds to stalled ribosomes, contacting rRNA.</text>
</comment>
<keyword evidence="1 8" id="KW-0540">Nuclease</keyword>
<organism evidence="12 13">
    <name type="scientific">Eubacterium album</name>
    <dbReference type="NCBI Taxonomy" id="2978477"/>
    <lineage>
        <taxon>Bacteria</taxon>
        <taxon>Bacillati</taxon>
        <taxon>Bacillota</taxon>
        <taxon>Clostridia</taxon>
        <taxon>Eubacteriales</taxon>
        <taxon>Eubacteriaceae</taxon>
        <taxon>Eubacterium</taxon>
    </lineage>
</organism>
<reference evidence="12" key="1">
    <citation type="submission" date="2022-09" db="EMBL/GenBank/DDBJ databases">
        <title>Eubacterium sp. LFL-14 isolated from human feces.</title>
        <authorList>
            <person name="Liu F."/>
        </authorList>
    </citation>
    <scope>NUCLEOTIDE SEQUENCE</scope>
    <source>
        <strain evidence="12">LFL-14</strain>
    </source>
</reference>
<accession>A0ABT2LZM5</accession>
<dbReference type="InterPro" id="IPR027417">
    <property type="entry name" value="P-loop_NTPase"/>
</dbReference>
<dbReference type="Pfam" id="PF00488">
    <property type="entry name" value="MutS_V"/>
    <property type="match status" value="1"/>
</dbReference>
<name>A0ABT2LZM5_9FIRM</name>
<evidence type="ECO:0000256" key="6">
    <source>
        <dbReference type="ARBA" id="ARBA00022884"/>
    </source>
</evidence>
<feature type="region of interest" description="Disordered" evidence="10">
    <location>
        <begin position="596"/>
        <end position="635"/>
    </location>
</feature>
<keyword evidence="13" id="KW-1185">Reference proteome</keyword>
<dbReference type="InterPro" id="IPR000432">
    <property type="entry name" value="DNA_mismatch_repair_MutS_C"/>
</dbReference>
<dbReference type="SUPFAM" id="SSF160443">
    <property type="entry name" value="SMR domain-like"/>
    <property type="match status" value="1"/>
</dbReference>
<comment type="similarity">
    <text evidence="8">Belongs to the DNA mismatch repair MutS family. MutS2 subfamily.</text>
</comment>
<dbReference type="Gene3D" id="3.40.50.300">
    <property type="entry name" value="P-loop containing nucleotide triphosphate hydrolases"/>
    <property type="match status" value="1"/>
</dbReference>
<protein>
    <recommendedName>
        <fullName evidence="8">Endonuclease MutS2</fullName>
        <ecNumber evidence="8">3.1.-.-</ecNumber>
    </recommendedName>
    <alternativeName>
        <fullName evidence="8">Ribosome-associated protein quality control-upstream factor</fullName>
        <shortName evidence="8">RQC-upstream factor</shortName>
        <shortName evidence="8">RqcU</shortName>
        <ecNumber evidence="8">3.6.4.-</ecNumber>
    </alternativeName>
</protein>
<evidence type="ECO:0000256" key="9">
    <source>
        <dbReference type="SAM" id="Coils"/>
    </source>
</evidence>
<keyword evidence="7 8" id="KW-0238">DNA-binding</keyword>
<dbReference type="Gene3D" id="3.30.1370.110">
    <property type="match status" value="1"/>
</dbReference>
<gene>
    <name evidence="8" type="primary">mutS2</name>
    <name evidence="8" type="synonym">rqcU</name>
    <name evidence="12" type="ORF">N5B56_06460</name>
</gene>
<evidence type="ECO:0000256" key="5">
    <source>
        <dbReference type="ARBA" id="ARBA00022840"/>
    </source>
</evidence>
<dbReference type="HAMAP" id="MF_00092">
    <property type="entry name" value="MutS2"/>
    <property type="match status" value="1"/>
</dbReference>
<dbReference type="InterPro" id="IPR045076">
    <property type="entry name" value="MutS"/>
</dbReference>
<dbReference type="Pfam" id="PF01713">
    <property type="entry name" value="Smr"/>
    <property type="match status" value="1"/>
</dbReference>
<comment type="function">
    <text evidence="8">Acts as a ribosome collision sensor, splitting the ribosome into its 2 subunits. Detects stalled/collided 70S ribosomes which it binds and splits by an ATP-hydrolysis driven conformational change. Acts upstream of the ribosome quality control system (RQC), a ribosome-associated complex that mediates the extraction of incompletely synthesized nascent chains from stalled ribosomes and their subsequent degradation. Probably generates substrates for RQC.</text>
</comment>
<dbReference type="SMART" id="SM00533">
    <property type="entry name" value="MUTSd"/>
    <property type="match status" value="1"/>
</dbReference>
<dbReference type="SUPFAM" id="SSF52540">
    <property type="entry name" value="P-loop containing nucleoside triphosphate hydrolases"/>
    <property type="match status" value="1"/>
</dbReference>
<keyword evidence="2 8" id="KW-0699">rRNA-binding</keyword>
<evidence type="ECO:0000313" key="12">
    <source>
        <dbReference type="EMBL" id="MCT7398729.1"/>
    </source>
</evidence>
<dbReference type="CDD" id="cd03280">
    <property type="entry name" value="ABC_MutS2"/>
    <property type="match status" value="1"/>
</dbReference>
<dbReference type="InterPro" id="IPR002625">
    <property type="entry name" value="Smr_dom"/>
</dbReference>
<dbReference type="PROSITE" id="PS00486">
    <property type="entry name" value="DNA_MISMATCH_REPAIR_2"/>
    <property type="match status" value="1"/>
</dbReference>
<dbReference type="InterPro" id="IPR007696">
    <property type="entry name" value="DNA_mismatch_repair_MutS_core"/>
</dbReference>
<evidence type="ECO:0000256" key="1">
    <source>
        <dbReference type="ARBA" id="ARBA00022722"/>
    </source>
</evidence>
<feature type="coiled-coil region" evidence="9">
    <location>
        <begin position="504"/>
        <end position="588"/>
    </location>
</feature>
<keyword evidence="4 8" id="KW-0378">Hydrolase</keyword>
<dbReference type="PIRSF" id="PIRSF005814">
    <property type="entry name" value="MutS_YshD"/>
    <property type="match status" value="1"/>
</dbReference>
<dbReference type="Proteomes" id="UP001431199">
    <property type="component" value="Unassembled WGS sequence"/>
</dbReference>
<dbReference type="GO" id="GO:0004519">
    <property type="term" value="F:endonuclease activity"/>
    <property type="evidence" value="ECO:0007669"/>
    <property type="project" value="UniProtKB-KW"/>
</dbReference>
<keyword evidence="5 8" id="KW-0067">ATP-binding</keyword>
<dbReference type="PANTHER" id="PTHR48466">
    <property type="entry name" value="OS10G0509000 PROTEIN-RELATED"/>
    <property type="match status" value="1"/>
</dbReference>
<dbReference type="SUPFAM" id="SSF48334">
    <property type="entry name" value="DNA repair protein MutS, domain III"/>
    <property type="match status" value="1"/>
</dbReference>
<keyword evidence="8 12" id="KW-0255">Endonuclease</keyword>
<evidence type="ECO:0000313" key="13">
    <source>
        <dbReference type="Proteomes" id="UP001431199"/>
    </source>
</evidence>
<evidence type="ECO:0000256" key="7">
    <source>
        <dbReference type="ARBA" id="ARBA00023125"/>
    </source>
</evidence>
<feature type="binding site" evidence="8">
    <location>
        <begin position="334"/>
        <end position="341"/>
    </location>
    <ligand>
        <name>ATP</name>
        <dbReference type="ChEBI" id="CHEBI:30616"/>
    </ligand>
</feature>
<keyword evidence="9" id="KW-0175">Coiled coil</keyword>
<dbReference type="Pfam" id="PF20297">
    <property type="entry name" value="MSSS"/>
    <property type="match status" value="1"/>
</dbReference>
<evidence type="ECO:0000259" key="11">
    <source>
        <dbReference type="PROSITE" id="PS50828"/>
    </source>
</evidence>
<dbReference type="EC" id="3.1.-.-" evidence="8"/>
<dbReference type="RefSeq" id="WP_260978612.1">
    <property type="nucleotide sequence ID" value="NZ_JAODBU010000006.1"/>
</dbReference>
<evidence type="ECO:0000256" key="10">
    <source>
        <dbReference type="SAM" id="MobiDB-lite"/>
    </source>
</evidence>
<sequence>MNKKVLKTLEYNKIIDRLSDCACSELGKEKCRKLEPISDLNKIKKLQKETADALSLVWQKGSVSFSGLYDISASLKRLEIGSALGAGELLKISSLLKIALRVKTFARKEDADGEPNSLDQLFDSIEPLSNLNSEITGCILSEDEIADDASANLKNIRRQIKITNDRIHSQLNSIINSQSGRTYLQDALITMRDGRYCVPVKQEYRSAVPGMIHDQSSTGSTLFIEPMAVVNLNNTLRELASKEADEIQVILANLSILCAEHLYELKTDMDILAELDFIFARAILAKNMKASEPIFSNNKQINIKQGRHPLLDPHKVVPIDIHLGKDFTLLIVTGPNTGGKTVSLKTVGLLTLMGQSGLHIPAFEGSMLAVFNEVFADIGDEQSIEQSLSTFSAHMVNTVNILNEADENSLVLFDELGAGTDPVEGAALGISILSFLKNIGTRTMATTHYSELKLFALSTDGVENACCEFNVETLRPTYKLLIGIPGKSNAFAISSKLGLPDYIIDDAKKRIDSENEKFEDVIAKLEESKLTIEKDREEIAAYKSQIKSLKRDYELKNKRLDEQREKIITKAREEAVDILKDAKELADESIRTINQGSKSHNTKAMEKSRSKLGSKLKENQSGLSMKASAAKKKHKPSEFKIGTGVKVLSLNLKGTISTLPNANGDVNVQMGILNSKVNISDLEILDEPDVKAPGLVRSNTGKIKMDKAKNVKMELNLIGKTVDEAIFELDKYLDDAYIAHLPQVYIIHGKGTGALRSAIQNHLKNLSYVKSYRNGEHGEGGAGATVVTFK</sequence>
<keyword evidence="6 8" id="KW-0694">RNA-binding</keyword>
<feature type="domain" description="Smr" evidence="11">
    <location>
        <begin position="715"/>
        <end position="790"/>
    </location>
</feature>
<dbReference type="SMART" id="SM00534">
    <property type="entry name" value="MUTSac"/>
    <property type="match status" value="1"/>
</dbReference>
<dbReference type="EMBL" id="JAODBU010000006">
    <property type="protein sequence ID" value="MCT7398729.1"/>
    <property type="molecule type" value="Genomic_DNA"/>
</dbReference>
<dbReference type="EC" id="3.6.4.-" evidence="8"/>
<evidence type="ECO:0000256" key="2">
    <source>
        <dbReference type="ARBA" id="ARBA00022730"/>
    </source>
</evidence>
<dbReference type="InterPro" id="IPR036187">
    <property type="entry name" value="DNA_mismatch_repair_MutS_sf"/>
</dbReference>
<proteinExistence type="inferred from homology"/>
<dbReference type="InterPro" id="IPR005747">
    <property type="entry name" value="MutS2"/>
</dbReference>